<dbReference type="EMBL" id="FQXN01000004">
    <property type="protein sequence ID" value="SHH44241.1"/>
    <property type="molecule type" value="Genomic_DNA"/>
</dbReference>
<dbReference type="STRING" id="1123380.SAMN02745199_1100"/>
<feature type="domain" description="Thioredoxin" evidence="1">
    <location>
        <begin position="1"/>
        <end position="139"/>
    </location>
</feature>
<gene>
    <name evidence="2" type="ORF">SAMN02745199_1100</name>
</gene>
<accession>A0A1M5T0D8</accession>
<dbReference type="OrthoDB" id="45891at2"/>
<dbReference type="Proteomes" id="UP000242592">
    <property type="component" value="Unassembled WGS sequence"/>
</dbReference>
<dbReference type="InterPro" id="IPR012336">
    <property type="entry name" value="Thioredoxin-like_fold"/>
</dbReference>
<evidence type="ECO:0000313" key="3">
    <source>
        <dbReference type="Proteomes" id="UP000242592"/>
    </source>
</evidence>
<dbReference type="Pfam" id="PF13098">
    <property type="entry name" value="Thioredoxin_2"/>
    <property type="match status" value="1"/>
</dbReference>
<dbReference type="RefSeq" id="WP_073073049.1">
    <property type="nucleotide sequence ID" value="NZ_FQXN01000004.1"/>
</dbReference>
<protein>
    <submittedName>
        <fullName evidence="2">Thioredoxin-related protein</fullName>
    </submittedName>
</protein>
<name>A0A1M5T0D8_9BACT</name>
<keyword evidence="3" id="KW-1185">Reference proteome</keyword>
<dbReference type="InterPro" id="IPR036249">
    <property type="entry name" value="Thioredoxin-like_sf"/>
</dbReference>
<evidence type="ECO:0000313" key="2">
    <source>
        <dbReference type="EMBL" id="SHH44241.1"/>
    </source>
</evidence>
<sequence length="226" mass="26651">MKKISFLLIIMLSILVFSYEYTFYDLETAYKISLIENKPLIIYFSSPTCIYCKKFEDEVLSDEKFQNILRASYIFVKINPNTKKTKFLGEEFTNRELFNVFGVRGTPTFVFWNKDQGITTIPGFLPLNDFKKALMYVLRYLYEDYQESFDDYASKNDFYLGAPELIPVNKEDFDFVLNNDKNVEVVESIDEEKNIDVYKTYLTYSKDVGEFLKSKGVLRILLLEEN</sequence>
<dbReference type="InterPro" id="IPR013766">
    <property type="entry name" value="Thioredoxin_domain"/>
</dbReference>
<organism evidence="2 3">
    <name type="scientific">Thermosipho atlanticus DSM 15807</name>
    <dbReference type="NCBI Taxonomy" id="1123380"/>
    <lineage>
        <taxon>Bacteria</taxon>
        <taxon>Thermotogati</taxon>
        <taxon>Thermotogota</taxon>
        <taxon>Thermotogae</taxon>
        <taxon>Thermotogales</taxon>
        <taxon>Fervidobacteriaceae</taxon>
        <taxon>Thermosipho</taxon>
    </lineage>
</organism>
<evidence type="ECO:0000259" key="1">
    <source>
        <dbReference type="PROSITE" id="PS51352"/>
    </source>
</evidence>
<dbReference type="PROSITE" id="PS51352">
    <property type="entry name" value="THIOREDOXIN_2"/>
    <property type="match status" value="1"/>
</dbReference>
<dbReference type="AlphaFoldDB" id="A0A1M5T0D8"/>
<dbReference type="SUPFAM" id="SSF52833">
    <property type="entry name" value="Thioredoxin-like"/>
    <property type="match status" value="1"/>
</dbReference>
<proteinExistence type="predicted"/>
<dbReference type="Gene3D" id="3.40.30.10">
    <property type="entry name" value="Glutaredoxin"/>
    <property type="match status" value="1"/>
</dbReference>
<reference evidence="3" key="1">
    <citation type="submission" date="2016-11" db="EMBL/GenBank/DDBJ databases">
        <authorList>
            <person name="Varghese N."/>
            <person name="Submissions S."/>
        </authorList>
    </citation>
    <scope>NUCLEOTIDE SEQUENCE [LARGE SCALE GENOMIC DNA]</scope>
    <source>
        <strain evidence="3">DSM 15807</strain>
    </source>
</reference>